<accession>A0AAN6F088</accession>
<proteinExistence type="predicted"/>
<feature type="transmembrane region" description="Helical" evidence="2">
    <location>
        <begin position="47"/>
        <end position="67"/>
    </location>
</feature>
<dbReference type="AlphaFoldDB" id="A0AAN6F088"/>
<feature type="region of interest" description="Disordered" evidence="1">
    <location>
        <begin position="704"/>
        <end position="727"/>
    </location>
</feature>
<reference evidence="3" key="1">
    <citation type="submission" date="2023-01" db="EMBL/GenBank/DDBJ databases">
        <title>Exophiala dermititidis isolated from Cystic Fibrosis Patient.</title>
        <authorList>
            <person name="Kurbessoian T."/>
            <person name="Crocker A."/>
            <person name="Murante D."/>
            <person name="Hogan D.A."/>
            <person name="Stajich J.E."/>
        </authorList>
    </citation>
    <scope>NUCLEOTIDE SEQUENCE</scope>
    <source>
        <strain evidence="3">Ex8</strain>
    </source>
</reference>
<feature type="transmembrane region" description="Helical" evidence="2">
    <location>
        <begin position="658"/>
        <end position="680"/>
    </location>
</feature>
<evidence type="ECO:0000313" key="4">
    <source>
        <dbReference type="Proteomes" id="UP001161757"/>
    </source>
</evidence>
<feature type="transmembrane region" description="Helical" evidence="2">
    <location>
        <begin position="157"/>
        <end position="183"/>
    </location>
</feature>
<feature type="compositionally biased region" description="Low complexity" evidence="1">
    <location>
        <begin position="711"/>
        <end position="723"/>
    </location>
</feature>
<comment type="caution">
    <text evidence="3">The sequence shown here is derived from an EMBL/GenBank/DDBJ whole genome shotgun (WGS) entry which is preliminary data.</text>
</comment>
<evidence type="ECO:0000256" key="1">
    <source>
        <dbReference type="SAM" id="MobiDB-lite"/>
    </source>
</evidence>
<keyword evidence="2" id="KW-0812">Transmembrane</keyword>
<feature type="transmembrane region" description="Helical" evidence="2">
    <location>
        <begin position="122"/>
        <end position="145"/>
    </location>
</feature>
<sequence length="792" mass="85998">MTSAKYQAMDGSGPSISYMHDIPDDKGELSLHKIEQPKYQRPRWRTALRLLLLHGVPVAASCVLIALNAANLRWRSSLASGTGDILSVLQIASKAQELLLLFSLSHVVLFWLMRSLTTGDGIPFGLFVGALGSSLGATPFTSGVWSSLAQSFRKPRLLRLCLLVVGITLLGVVVGPATAIALIPRLDWWPDHTLFKMWSPSSKNFVPLEARMYIPMDIFPTNITKDYLPGDYCSNPSLDQAGFCPYAGFEDLSALSSDERDVNTTLDTAELSLGRRMIRSDGFGGKEYTCASMWTSHRLINNYMSSDYKDGHSAVSSVEASIKDTAPLTPLVDVICGNSTPGTEYNRSLGFMLNFLSNANAAFTNVTPGDGLNWTIDLRDTWNESILQNSSDHLFEWREDVFPNKSVLVGLVLTPGSNDSSPNVTVCAVNAKYIAAKLWYTSTQTVISSDFTWTPSITPGGYLGYGDVGSKYIDTQQITISKAWADVLNTNGLLADLIARSMADSNHSMYDNSVQNASAKSNLVIPHRQMAALGAAVLDGIARIGVNHSINSGSGSTDATWSNQTVLICNNHGWCSEGPLLGGSEASILNTTHDEFLRQYPGYTADFVPTGYADGRNDTPIMHSFAMPADGYQNWTHISFPVKVYSYSWGFNTTLVKLAVAVLAIYLLIVLVHCCLVLVVEGDDAWVRVRNLGDVLALAWASHPPSPPPNRADSSSSSASLKSESSKTKGILRSMSQLSNTVAPSSGQASRTVGWHRNVALKPRWASTTEQEMGGDADSCYTRDADMVFVAK</sequence>
<evidence type="ECO:0000313" key="3">
    <source>
        <dbReference type="EMBL" id="KAJ8993596.1"/>
    </source>
</evidence>
<organism evidence="3 4">
    <name type="scientific">Exophiala dermatitidis</name>
    <name type="common">Black yeast-like fungus</name>
    <name type="synonym">Wangiella dermatitidis</name>
    <dbReference type="NCBI Taxonomy" id="5970"/>
    <lineage>
        <taxon>Eukaryota</taxon>
        <taxon>Fungi</taxon>
        <taxon>Dikarya</taxon>
        <taxon>Ascomycota</taxon>
        <taxon>Pezizomycotina</taxon>
        <taxon>Eurotiomycetes</taxon>
        <taxon>Chaetothyriomycetidae</taxon>
        <taxon>Chaetothyriales</taxon>
        <taxon>Herpotrichiellaceae</taxon>
        <taxon>Exophiala</taxon>
    </lineage>
</organism>
<name>A0AAN6F088_EXODE</name>
<keyword evidence="2" id="KW-0472">Membrane</keyword>
<evidence type="ECO:0000256" key="2">
    <source>
        <dbReference type="SAM" id="Phobius"/>
    </source>
</evidence>
<dbReference type="EMBL" id="JAJGCB010000003">
    <property type="protein sequence ID" value="KAJ8993596.1"/>
    <property type="molecule type" value="Genomic_DNA"/>
</dbReference>
<keyword evidence="2" id="KW-1133">Transmembrane helix</keyword>
<gene>
    <name evidence="3" type="ORF">HRR80_002104</name>
</gene>
<protein>
    <submittedName>
        <fullName evidence="3">Uncharacterized protein</fullName>
    </submittedName>
</protein>
<dbReference type="Proteomes" id="UP001161757">
    <property type="component" value="Unassembled WGS sequence"/>
</dbReference>